<reference evidence="1" key="1">
    <citation type="journal article" date="2012" name="Nat. Genet.">
        <title>Whole-genome sequence of Schistosoma haematobium.</title>
        <authorList>
            <person name="Young N.D."/>
            <person name="Jex A.R."/>
            <person name="Li B."/>
            <person name="Liu S."/>
            <person name="Yang L."/>
            <person name="Xiong Z."/>
            <person name="Li Y."/>
            <person name="Cantacessi C."/>
            <person name="Hall R.S."/>
            <person name="Xu X."/>
            <person name="Chen F."/>
            <person name="Wu X."/>
            <person name="Zerlotini A."/>
            <person name="Oliveira G."/>
            <person name="Hofmann A."/>
            <person name="Zhang G."/>
            <person name="Fang X."/>
            <person name="Kang Y."/>
            <person name="Campbell B.E."/>
            <person name="Loukas A."/>
            <person name="Ranganathan S."/>
            <person name="Rollinson D."/>
            <person name="Rinaldi G."/>
            <person name="Brindley P.J."/>
            <person name="Yang H."/>
            <person name="Wang J."/>
            <person name="Wang J."/>
            <person name="Gasser R.B."/>
        </authorList>
    </citation>
    <scope>NUCLEOTIDE SEQUENCE [LARGE SCALE GENOMIC DNA]</scope>
</reference>
<dbReference type="SUPFAM" id="SSF74853">
    <property type="entry name" value="Lamin A/C globular tail domain"/>
    <property type="match status" value="1"/>
</dbReference>
<dbReference type="InterPro" id="IPR036415">
    <property type="entry name" value="Lamin_tail_dom_sf"/>
</dbReference>
<proteinExistence type="predicted"/>
<sequence>MIRISNHHLSCSYSDLDKQQNSMSHSETFTRGHLVINECAKNGSYIEITNKGNTVSK</sequence>
<name>A0A094ZU49_SCHHA</name>
<protein>
    <submittedName>
        <fullName evidence="1">Uncharacterized protein</fullName>
    </submittedName>
</protein>
<accession>A0A094ZU49</accession>
<gene>
    <name evidence="1" type="ORF">MS3_06733</name>
</gene>
<dbReference type="EMBL" id="KL251009">
    <property type="protein sequence ID" value="KGB38350.1"/>
    <property type="molecule type" value="Genomic_DNA"/>
</dbReference>
<dbReference type="AlphaFoldDB" id="A0A094ZU49"/>
<evidence type="ECO:0000313" key="1">
    <source>
        <dbReference type="EMBL" id="KGB38350.1"/>
    </source>
</evidence>
<organism evidence="1">
    <name type="scientific">Schistosoma haematobium</name>
    <name type="common">Blood fluke</name>
    <dbReference type="NCBI Taxonomy" id="6185"/>
    <lineage>
        <taxon>Eukaryota</taxon>
        <taxon>Metazoa</taxon>
        <taxon>Spiralia</taxon>
        <taxon>Lophotrochozoa</taxon>
        <taxon>Platyhelminthes</taxon>
        <taxon>Trematoda</taxon>
        <taxon>Digenea</taxon>
        <taxon>Strigeidida</taxon>
        <taxon>Schistosomatoidea</taxon>
        <taxon>Schistosomatidae</taxon>
        <taxon>Schistosoma</taxon>
    </lineage>
</organism>